<dbReference type="Gene3D" id="1.10.246.220">
    <property type="match status" value="1"/>
</dbReference>
<keyword evidence="3" id="KW-1185">Reference proteome</keyword>
<dbReference type="AlphaFoldDB" id="A0ABC8XZ29"/>
<dbReference type="EMBL" id="OZ075125">
    <property type="protein sequence ID" value="CAL4933854.1"/>
    <property type="molecule type" value="Genomic_DNA"/>
</dbReference>
<dbReference type="InterPro" id="IPR001005">
    <property type="entry name" value="SANT/Myb"/>
</dbReference>
<evidence type="ECO:0000313" key="2">
    <source>
        <dbReference type="EMBL" id="CAL4933854.1"/>
    </source>
</evidence>
<dbReference type="Pfam" id="PF00249">
    <property type="entry name" value="Myb_DNA-binding"/>
    <property type="match status" value="1"/>
</dbReference>
<dbReference type="InterPro" id="IPR009057">
    <property type="entry name" value="Homeodomain-like_sf"/>
</dbReference>
<dbReference type="PROSITE" id="PS50090">
    <property type="entry name" value="MYB_LIKE"/>
    <property type="match status" value="1"/>
</dbReference>
<proteinExistence type="predicted"/>
<feature type="domain" description="Myb-like" evidence="1">
    <location>
        <begin position="57"/>
        <end position="111"/>
    </location>
</feature>
<dbReference type="SUPFAM" id="SSF46689">
    <property type="entry name" value="Homeodomain-like"/>
    <property type="match status" value="1"/>
</dbReference>
<dbReference type="PANTHER" id="PTHR47122:SF11">
    <property type="entry name" value="MYB-LIKE DOMAIN-CONTAINING PROTEIN"/>
    <property type="match status" value="1"/>
</dbReference>
<gene>
    <name evidence="2" type="ORF">URODEC1_LOCUS28357</name>
</gene>
<organism evidence="2 3">
    <name type="scientific">Urochloa decumbens</name>
    <dbReference type="NCBI Taxonomy" id="240449"/>
    <lineage>
        <taxon>Eukaryota</taxon>
        <taxon>Viridiplantae</taxon>
        <taxon>Streptophyta</taxon>
        <taxon>Embryophyta</taxon>
        <taxon>Tracheophyta</taxon>
        <taxon>Spermatophyta</taxon>
        <taxon>Magnoliopsida</taxon>
        <taxon>Liliopsida</taxon>
        <taxon>Poales</taxon>
        <taxon>Poaceae</taxon>
        <taxon>PACMAD clade</taxon>
        <taxon>Panicoideae</taxon>
        <taxon>Panicodae</taxon>
        <taxon>Paniceae</taxon>
        <taxon>Melinidinae</taxon>
        <taxon>Urochloa</taxon>
    </lineage>
</organism>
<evidence type="ECO:0000259" key="1">
    <source>
        <dbReference type="PROSITE" id="PS50090"/>
    </source>
</evidence>
<sequence length="164" mass="18817">MDDVSMEIQLLMAGPANEANLYQLLGDTLFDHNTHQVQVGKLFGSQYPYTSEGGTFRSRKDNDHWTEDEMVELIDGVSKKGVGKWNRVKDDHFSMSIHTSIHLKDKWRNLVRACMAKNTSKKNRKAKNTSEKKVNAQKATKFIVKRFGDRILAIQAKHLAQKRK</sequence>
<dbReference type="PANTHER" id="PTHR47122">
    <property type="entry name" value="MYB-LIKE DNA-BINDING DOMAIN CONTAINING PROTEIN, EXPRESSED"/>
    <property type="match status" value="1"/>
</dbReference>
<evidence type="ECO:0000313" key="3">
    <source>
        <dbReference type="Proteomes" id="UP001497457"/>
    </source>
</evidence>
<name>A0ABC8XZ29_9POAL</name>
<protein>
    <recommendedName>
        <fullName evidence="1">Myb-like domain-containing protein</fullName>
    </recommendedName>
</protein>
<accession>A0ABC8XZ29</accession>
<dbReference type="CDD" id="cd11660">
    <property type="entry name" value="SANT_TRF"/>
    <property type="match status" value="1"/>
</dbReference>
<dbReference type="Proteomes" id="UP001497457">
    <property type="component" value="Chromosome 15b"/>
</dbReference>
<reference evidence="2" key="1">
    <citation type="submission" date="2024-10" db="EMBL/GenBank/DDBJ databases">
        <authorList>
            <person name="Ryan C."/>
        </authorList>
    </citation>
    <scope>NUCLEOTIDE SEQUENCE [LARGE SCALE GENOMIC DNA]</scope>
</reference>